<evidence type="ECO:0000313" key="3">
    <source>
        <dbReference type="Proteomes" id="UP000676409"/>
    </source>
</evidence>
<dbReference type="RefSeq" id="WP_211939297.1">
    <property type="nucleotide sequence ID" value="NZ_CP073078.1"/>
</dbReference>
<keyword evidence="1" id="KW-1133">Transmembrane helix</keyword>
<dbReference type="EMBL" id="CP073078">
    <property type="protein sequence ID" value="QUD89245.1"/>
    <property type="molecule type" value="Genomic_DNA"/>
</dbReference>
<gene>
    <name evidence="2" type="ORF">KCG34_05020</name>
</gene>
<keyword evidence="1" id="KW-0472">Membrane</keyword>
<keyword evidence="1" id="KW-0812">Transmembrane</keyword>
<keyword evidence="3" id="KW-1185">Reference proteome</keyword>
<reference evidence="2" key="1">
    <citation type="submission" date="2021-04" db="EMBL/GenBank/DDBJ databases">
        <title>The complete genome sequence of Caulobacter sp. S6.</title>
        <authorList>
            <person name="Tang Y."/>
            <person name="Ouyang W."/>
            <person name="Liu Q."/>
            <person name="Huang B."/>
            <person name="Guo Z."/>
            <person name="Lei P."/>
        </authorList>
    </citation>
    <scope>NUCLEOTIDE SEQUENCE</scope>
    <source>
        <strain evidence="2">S6</strain>
    </source>
</reference>
<name>A0A975G1N9_9CAUL</name>
<organism evidence="2 3">
    <name type="scientific">Phenylobacterium montanum</name>
    <dbReference type="NCBI Taxonomy" id="2823693"/>
    <lineage>
        <taxon>Bacteria</taxon>
        <taxon>Pseudomonadati</taxon>
        <taxon>Pseudomonadota</taxon>
        <taxon>Alphaproteobacteria</taxon>
        <taxon>Caulobacterales</taxon>
        <taxon>Caulobacteraceae</taxon>
        <taxon>Phenylobacterium</taxon>
    </lineage>
</organism>
<dbReference type="AlphaFoldDB" id="A0A975G1N9"/>
<feature type="transmembrane region" description="Helical" evidence="1">
    <location>
        <begin position="6"/>
        <end position="24"/>
    </location>
</feature>
<protein>
    <recommendedName>
        <fullName evidence="4">Secreted protein</fullName>
    </recommendedName>
</protein>
<evidence type="ECO:0000256" key="1">
    <source>
        <dbReference type="SAM" id="Phobius"/>
    </source>
</evidence>
<evidence type="ECO:0000313" key="2">
    <source>
        <dbReference type="EMBL" id="QUD89245.1"/>
    </source>
</evidence>
<dbReference type="Proteomes" id="UP000676409">
    <property type="component" value="Chromosome"/>
</dbReference>
<evidence type="ECO:0008006" key="4">
    <source>
        <dbReference type="Google" id="ProtNLM"/>
    </source>
</evidence>
<dbReference type="KEGG" id="caul:KCG34_05020"/>
<proteinExistence type="predicted"/>
<accession>A0A975G1N9</accession>
<sequence>MDTTTIMVILAVVAVLAIIVAFTIQRRRSAKLRERYGAEYSRAVVEAGGRRKGEAELAGREKRMEAFSIRPLSILDRERYVGSWRIVQEEFVDDPAKAVLHADQLVEDVMSAQGYPMTDFEQAAADLSVDHPVVVQNYRAAHEIVRRRRESRIGTEDLRQAMIHYRTLFDELVDQGSGSVATA</sequence>